<keyword evidence="4" id="KW-1185">Reference proteome</keyword>
<organism evidence="3 4">
    <name type="scientific">Striga hermonthica</name>
    <name type="common">Purple witchweed</name>
    <name type="synonym">Buchnera hermonthica</name>
    <dbReference type="NCBI Taxonomy" id="68872"/>
    <lineage>
        <taxon>Eukaryota</taxon>
        <taxon>Viridiplantae</taxon>
        <taxon>Streptophyta</taxon>
        <taxon>Embryophyta</taxon>
        <taxon>Tracheophyta</taxon>
        <taxon>Spermatophyta</taxon>
        <taxon>Magnoliopsida</taxon>
        <taxon>eudicotyledons</taxon>
        <taxon>Gunneridae</taxon>
        <taxon>Pentapetalae</taxon>
        <taxon>asterids</taxon>
        <taxon>lamiids</taxon>
        <taxon>Lamiales</taxon>
        <taxon>Orobanchaceae</taxon>
        <taxon>Buchnereae</taxon>
        <taxon>Striga</taxon>
    </lineage>
</organism>
<evidence type="ECO:0008006" key="5">
    <source>
        <dbReference type="Google" id="ProtNLM"/>
    </source>
</evidence>
<evidence type="ECO:0000313" key="3">
    <source>
        <dbReference type="EMBL" id="CAA0823191.1"/>
    </source>
</evidence>
<feature type="transmembrane region" description="Helical" evidence="1">
    <location>
        <begin position="88"/>
        <end position="109"/>
    </location>
</feature>
<sequence>MSQLLFLFLTILAYLALSQAETRPHGIELESPIAFSPDAYAFFHPAALSPGPAAAQPKRLPLAATVQSTPAQESTAQSSRHGLGPAGVVGLSLSLAFVCFVGMGVYYVLTRRRAHLHRAINDPKQPADV</sequence>
<keyword evidence="1" id="KW-0812">Transmembrane</keyword>
<accession>A0A9N7N511</accession>
<evidence type="ECO:0000313" key="4">
    <source>
        <dbReference type="Proteomes" id="UP001153555"/>
    </source>
</evidence>
<dbReference type="PANTHER" id="PTHR35718">
    <property type="entry name" value="EXPRESSED PROTEIN"/>
    <property type="match status" value="1"/>
</dbReference>
<reference evidence="3" key="1">
    <citation type="submission" date="2019-12" db="EMBL/GenBank/DDBJ databases">
        <authorList>
            <person name="Scholes J."/>
        </authorList>
    </citation>
    <scope>NUCLEOTIDE SEQUENCE</scope>
</reference>
<dbReference type="PANTHER" id="PTHR35718:SF1">
    <property type="entry name" value="EXPRESSED PROTEIN"/>
    <property type="match status" value="1"/>
</dbReference>
<dbReference type="OrthoDB" id="1929763at2759"/>
<feature type="signal peptide" evidence="2">
    <location>
        <begin position="1"/>
        <end position="20"/>
    </location>
</feature>
<dbReference type="EMBL" id="CACSLK010024540">
    <property type="protein sequence ID" value="CAA0823191.1"/>
    <property type="molecule type" value="Genomic_DNA"/>
</dbReference>
<keyword evidence="2" id="KW-0732">Signal</keyword>
<name>A0A9N7N511_STRHE</name>
<keyword evidence="1" id="KW-0472">Membrane</keyword>
<feature type="chain" id="PRO_5040236421" description="Transmembrane protein" evidence="2">
    <location>
        <begin position="21"/>
        <end position="129"/>
    </location>
</feature>
<dbReference type="AlphaFoldDB" id="A0A9N7N511"/>
<proteinExistence type="predicted"/>
<dbReference type="Proteomes" id="UP001153555">
    <property type="component" value="Unassembled WGS sequence"/>
</dbReference>
<protein>
    <recommendedName>
        <fullName evidence="5">Transmembrane protein</fullName>
    </recommendedName>
</protein>
<evidence type="ECO:0000256" key="1">
    <source>
        <dbReference type="SAM" id="Phobius"/>
    </source>
</evidence>
<gene>
    <name evidence="3" type="ORF">SHERM_20358</name>
</gene>
<evidence type="ECO:0000256" key="2">
    <source>
        <dbReference type="SAM" id="SignalP"/>
    </source>
</evidence>
<comment type="caution">
    <text evidence="3">The sequence shown here is derived from an EMBL/GenBank/DDBJ whole genome shotgun (WGS) entry which is preliminary data.</text>
</comment>
<keyword evidence="1" id="KW-1133">Transmembrane helix</keyword>